<dbReference type="AlphaFoldDB" id="A0A1W0X4N2"/>
<keyword evidence="2" id="KW-1185">Reference proteome</keyword>
<comment type="caution">
    <text evidence="1">The sequence shown here is derived from an EMBL/GenBank/DDBJ whole genome shotgun (WGS) entry which is preliminary data.</text>
</comment>
<gene>
    <name evidence="1" type="ORF">BV898_03701</name>
</gene>
<dbReference type="EMBL" id="MTYJ01000017">
    <property type="protein sequence ID" value="OQV22527.1"/>
    <property type="molecule type" value="Genomic_DNA"/>
</dbReference>
<evidence type="ECO:0000313" key="2">
    <source>
        <dbReference type="Proteomes" id="UP000192578"/>
    </source>
</evidence>
<reference evidence="2" key="1">
    <citation type="submission" date="2017-01" db="EMBL/GenBank/DDBJ databases">
        <title>Comparative genomics of anhydrobiosis in the tardigrade Hypsibius dujardini.</title>
        <authorList>
            <person name="Yoshida Y."/>
            <person name="Koutsovoulos G."/>
            <person name="Laetsch D."/>
            <person name="Stevens L."/>
            <person name="Kumar S."/>
            <person name="Horikawa D."/>
            <person name="Ishino K."/>
            <person name="Komine S."/>
            <person name="Tomita M."/>
            <person name="Blaxter M."/>
            <person name="Arakawa K."/>
        </authorList>
    </citation>
    <scope>NUCLEOTIDE SEQUENCE [LARGE SCALE GENOMIC DNA]</scope>
    <source>
        <strain evidence="2">Z151</strain>
    </source>
</reference>
<sequence>MENDPTGMTMTRSLPALWEPTVSDILVMSHVVGSTAEAGRTARTAAEGNKHRTCAELEGQYLFVPLAFETFGI</sequence>
<organism evidence="1 2">
    <name type="scientific">Hypsibius exemplaris</name>
    <name type="common">Freshwater tardigrade</name>
    <dbReference type="NCBI Taxonomy" id="2072580"/>
    <lineage>
        <taxon>Eukaryota</taxon>
        <taxon>Metazoa</taxon>
        <taxon>Ecdysozoa</taxon>
        <taxon>Tardigrada</taxon>
        <taxon>Eutardigrada</taxon>
        <taxon>Parachela</taxon>
        <taxon>Hypsibioidea</taxon>
        <taxon>Hypsibiidae</taxon>
        <taxon>Hypsibius</taxon>
    </lineage>
</organism>
<protein>
    <submittedName>
        <fullName evidence="1">Uncharacterized protein</fullName>
    </submittedName>
</protein>
<accession>A0A1W0X4N2</accession>
<proteinExistence type="predicted"/>
<dbReference type="Proteomes" id="UP000192578">
    <property type="component" value="Unassembled WGS sequence"/>
</dbReference>
<evidence type="ECO:0000313" key="1">
    <source>
        <dbReference type="EMBL" id="OQV22527.1"/>
    </source>
</evidence>
<name>A0A1W0X4N2_HYPEX</name>
<dbReference type="OrthoDB" id="2016582at2759"/>